<gene>
    <name evidence="3" type="ORF">A10D4_01462</name>
</gene>
<accession>K2KFS9</accession>
<keyword evidence="2" id="KW-1133">Transmembrane helix</keyword>
<name>K2KFS9_9GAMM</name>
<evidence type="ECO:0000256" key="2">
    <source>
        <dbReference type="SAM" id="Phobius"/>
    </source>
</evidence>
<protein>
    <recommendedName>
        <fullName evidence="5">DUF2897 domain-containing protein</fullName>
    </recommendedName>
</protein>
<dbReference type="AlphaFoldDB" id="K2KFS9"/>
<dbReference type="InterPro" id="IPR021550">
    <property type="entry name" value="DUF2897"/>
</dbReference>
<dbReference type="Pfam" id="PF11446">
    <property type="entry name" value="DUF2897"/>
    <property type="match status" value="1"/>
</dbReference>
<keyword evidence="2" id="KW-0812">Transmembrane</keyword>
<dbReference type="PATRIC" id="fig|740709.3.peg.293"/>
<reference evidence="3 4" key="1">
    <citation type="journal article" date="2012" name="J. Bacteriol.">
        <title>Genome Sequence of Idiomarina xiamenensis Type Strain 10-D-4.</title>
        <authorList>
            <person name="Lai Q."/>
            <person name="Wang L."/>
            <person name="Wang W."/>
            <person name="Shao Z."/>
        </authorList>
    </citation>
    <scope>NUCLEOTIDE SEQUENCE [LARGE SCALE GENOMIC DNA]</scope>
    <source>
        <strain evidence="3 4">10-D-4</strain>
    </source>
</reference>
<sequence length="68" mass="7586">MDGYMVWLIILLVLGVVLSNLAVLKYSAKMKWPSKTSLTDVSGKDKKTASNDEDAERESTDKSDHAKR</sequence>
<feature type="region of interest" description="Disordered" evidence="1">
    <location>
        <begin position="33"/>
        <end position="68"/>
    </location>
</feature>
<dbReference type="STRING" id="740709.A10D4_01462"/>
<keyword evidence="4" id="KW-1185">Reference proteome</keyword>
<dbReference type="EMBL" id="AMRG01000002">
    <property type="protein sequence ID" value="EKE86868.1"/>
    <property type="molecule type" value="Genomic_DNA"/>
</dbReference>
<dbReference type="Proteomes" id="UP000014115">
    <property type="component" value="Unassembled WGS sequence"/>
</dbReference>
<evidence type="ECO:0000313" key="3">
    <source>
        <dbReference type="EMBL" id="EKE86868.1"/>
    </source>
</evidence>
<keyword evidence="2" id="KW-0472">Membrane</keyword>
<dbReference type="eggNOG" id="ENOG50300GC">
    <property type="taxonomic scope" value="Bacteria"/>
</dbReference>
<evidence type="ECO:0000256" key="1">
    <source>
        <dbReference type="SAM" id="MobiDB-lite"/>
    </source>
</evidence>
<proteinExistence type="predicted"/>
<feature type="compositionally biased region" description="Basic and acidic residues" evidence="1">
    <location>
        <begin position="57"/>
        <end position="68"/>
    </location>
</feature>
<feature type="transmembrane region" description="Helical" evidence="2">
    <location>
        <begin position="6"/>
        <end position="24"/>
    </location>
</feature>
<dbReference type="RefSeq" id="WP_008487260.1">
    <property type="nucleotide sequence ID" value="NZ_AMRG01000002.1"/>
</dbReference>
<evidence type="ECO:0008006" key="5">
    <source>
        <dbReference type="Google" id="ProtNLM"/>
    </source>
</evidence>
<evidence type="ECO:0000313" key="4">
    <source>
        <dbReference type="Proteomes" id="UP000014115"/>
    </source>
</evidence>
<organism evidence="3 4">
    <name type="scientific">Idiomarina xiamenensis 10-D-4</name>
    <dbReference type="NCBI Taxonomy" id="740709"/>
    <lineage>
        <taxon>Bacteria</taxon>
        <taxon>Pseudomonadati</taxon>
        <taxon>Pseudomonadota</taxon>
        <taxon>Gammaproteobacteria</taxon>
        <taxon>Alteromonadales</taxon>
        <taxon>Idiomarinaceae</taxon>
        <taxon>Idiomarina</taxon>
    </lineage>
</organism>
<comment type="caution">
    <text evidence="3">The sequence shown here is derived from an EMBL/GenBank/DDBJ whole genome shotgun (WGS) entry which is preliminary data.</text>
</comment>